<feature type="compositionally biased region" description="Low complexity" evidence="1">
    <location>
        <begin position="701"/>
        <end position="713"/>
    </location>
</feature>
<evidence type="ECO:0000313" key="4">
    <source>
        <dbReference type="Proteomes" id="UP000584642"/>
    </source>
</evidence>
<dbReference type="RefSeq" id="WP_180282224.1">
    <property type="nucleotide sequence ID" value="NZ_JABFDB010000008.1"/>
</dbReference>
<feature type="transmembrane region" description="Helical" evidence="2">
    <location>
        <begin position="629"/>
        <end position="654"/>
    </location>
</feature>
<reference evidence="3 4" key="1">
    <citation type="submission" date="2020-05" db="EMBL/GenBank/DDBJ databases">
        <title>Azospirillum oleiclasticum sp. nov, a nitrogen-fixing and heavy crude oil-emulsifying bacterium isolated from the crude oil of Yumen Oilfield.</title>
        <authorList>
            <person name="Wu D."/>
            <person name="Cai M."/>
            <person name="Zhang X."/>
        </authorList>
    </citation>
    <scope>NUCLEOTIDE SEQUENCE [LARGE SCALE GENOMIC DNA]</scope>
    <source>
        <strain evidence="3 4">ROY-1-1-2</strain>
    </source>
</reference>
<keyword evidence="2" id="KW-0812">Transmembrane</keyword>
<evidence type="ECO:0000256" key="2">
    <source>
        <dbReference type="SAM" id="Phobius"/>
    </source>
</evidence>
<name>A0ABX2T811_9PROT</name>
<dbReference type="NCBIfam" id="TIGR04346">
    <property type="entry name" value="DotA_TraY"/>
    <property type="match status" value="1"/>
</dbReference>
<organism evidence="3 4">
    <name type="scientific">Azospirillum oleiclasticum</name>
    <dbReference type="NCBI Taxonomy" id="2735135"/>
    <lineage>
        <taxon>Bacteria</taxon>
        <taxon>Pseudomonadati</taxon>
        <taxon>Pseudomonadota</taxon>
        <taxon>Alphaproteobacteria</taxon>
        <taxon>Rhodospirillales</taxon>
        <taxon>Azospirillaceae</taxon>
        <taxon>Azospirillum</taxon>
    </lineage>
</organism>
<dbReference type="InterPro" id="IPR027628">
    <property type="entry name" value="DotA_TraY"/>
</dbReference>
<feature type="transmembrane region" description="Helical" evidence="2">
    <location>
        <begin position="86"/>
        <end position="106"/>
    </location>
</feature>
<feature type="transmembrane region" description="Helical" evidence="2">
    <location>
        <begin position="507"/>
        <end position="531"/>
    </location>
</feature>
<keyword evidence="2" id="KW-0472">Membrane</keyword>
<feature type="transmembrane region" description="Helical" evidence="2">
    <location>
        <begin position="479"/>
        <end position="500"/>
    </location>
</feature>
<evidence type="ECO:0000313" key="3">
    <source>
        <dbReference type="EMBL" id="NYZ20445.1"/>
    </source>
</evidence>
<feature type="transmembrane region" description="Helical" evidence="2">
    <location>
        <begin position="15"/>
        <end position="38"/>
    </location>
</feature>
<keyword evidence="2" id="KW-1133">Transmembrane helix</keyword>
<dbReference type="Proteomes" id="UP000584642">
    <property type="component" value="Unassembled WGS sequence"/>
</dbReference>
<proteinExistence type="predicted"/>
<comment type="caution">
    <text evidence="3">The sequence shown here is derived from an EMBL/GenBank/DDBJ whole genome shotgun (WGS) entry which is preliminary data.</text>
</comment>
<feature type="transmembrane region" description="Helical" evidence="2">
    <location>
        <begin position="118"/>
        <end position="138"/>
    </location>
</feature>
<evidence type="ECO:0000256" key="1">
    <source>
        <dbReference type="SAM" id="MobiDB-lite"/>
    </source>
</evidence>
<accession>A0ABX2T811</accession>
<gene>
    <name evidence="3" type="ORF">HND93_12040</name>
</gene>
<sequence>MTAARVATGRHGPHLAVVYLLLLAIIILGSLGVGVAFAEALGGDAAADTLPLQWLRSLVGDHPTLGGGGGGSTAVTVVLERLNATVLALAGVLLGYVIVRGVVIAAGQGRALGDGVPWLAPIRCVVALALLVPLPGGLSGSQAVILGVARLADSLGDAAWGGTLDRLHAGTTTVTPEMVVIPDAMVRAVLSAATCAATANAALGSAYVTLDVEERATTVGATTGTTTVMRWGGKNGLSGIAPDACGSVSWSSAIGRAATPGQQALARLDAEGARAFSSAISSLVSDLSSLGAQGAAAVLPPALGGTGEGVSSAEISRIVAGFQARYTLELQNAVNRASPDAEREWRDEAKRAGWTHAGLWFRSMSVLQSQVVALAQRQPGRPSPPSYAGLPPEAMGLVGRAVRGVDAAYAASRPAGAPDPAVVGQSIQTVQARAGGAAGAATTGTALEGEIVGYVGDRIRGLLSSLTLGADPVGSLGKIGGVLVAAGSGTALAVAVAAAVPIAGNGVLAAMGLVYVPSLLLVGAGMTLGVVVPTMPLVLWLWGVMGWGLSIAEALAGAPLWLMGHISLEGEGIEGAHGGHGYLLALNVLLRPLLMVLAFFAAVLLLTPLTRYVGDALLAGISLVSPDSLVGLVMMTGYVVMYAAVMVAATYAVFGMINSVPERSLAWIGGTMAGGGMDHDRAAVVLAPATAPGRALPQNSPLPRGARPPAGAEANGGTGSMTQHVPPPGGAK</sequence>
<feature type="transmembrane region" description="Helical" evidence="2">
    <location>
        <begin position="583"/>
        <end position="609"/>
    </location>
</feature>
<feature type="transmembrane region" description="Helical" evidence="2">
    <location>
        <begin position="537"/>
        <end position="562"/>
    </location>
</feature>
<feature type="region of interest" description="Disordered" evidence="1">
    <location>
        <begin position="692"/>
        <end position="732"/>
    </location>
</feature>
<keyword evidence="4" id="KW-1185">Reference proteome</keyword>
<dbReference type="EMBL" id="JABFDB010000008">
    <property type="protein sequence ID" value="NYZ20445.1"/>
    <property type="molecule type" value="Genomic_DNA"/>
</dbReference>
<protein>
    <submittedName>
        <fullName evidence="3">DotA/TraY family protein</fullName>
    </submittedName>
</protein>